<name>A0A0F6SG68_9BACT</name>
<organism evidence="6 7">
    <name type="scientific">Sandaracinus amylolyticus</name>
    <dbReference type="NCBI Taxonomy" id="927083"/>
    <lineage>
        <taxon>Bacteria</taxon>
        <taxon>Pseudomonadati</taxon>
        <taxon>Myxococcota</taxon>
        <taxon>Polyangia</taxon>
        <taxon>Polyangiales</taxon>
        <taxon>Sandaracinaceae</taxon>
        <taxon>Sandaracinus</taxon>
    </lineage>
</organism>
<keyword evidence="1" id="KW-0645">Protease</keyword>
<evidence type="ECO:0000313" key="6">
    <source>
        <dbReference type="EMBL" id="AKF08169.1"/>
    </source>
</evidence>
<proteinExistence type="predicted"/>
<dbReference type="Gene3D" id="3.40.390.10">
    <property type="entry name" value="Collagenase (Catalytic Domain)"/>
    <property type="match status" value="1"/>
</dbReference>
<sequence>MLLALVACDHGPAPAAIGLTCAMLDEAPTLVDLDLRFANADEAREYLEHGSSETPREHLIVATDGPSIATLPLEVRGDLTYCVSDELGASRDAVIAATERAAAMWSSVADVRFRFVTPPRCAERGVDAHLVIIPECGASRVVANAMLPWRSGRRGQELAINVCYWDHDAVVASDDALTRTLLHELGHVLGLVHAWNTADYVGACECASSTSFLALAPYDPASIMNYPDCGATWSLFDPPALSDADRAGIEELYCAPGAGPPPCP</sequence>
<dbReference type="GO" id="GO:0008270">
    <property type="term" value="F:zinc ion binding"/>
    <property type="evidence" value="ECO:0007669"/>
    <property type="project" value="InterPro"/>
</dbReference>
<evidence type="ECO:0000256" key="3">
    <source>
        <dbReference type="ARBA" id="ARBA00022801"/>
    </source>
</evidence>
<dbReference type="Proteomes" id="UP000034883">
    <property type="component" value="Chromosome"/>
</dbReference>
<dbReference type="EMBL" id="CP011125">
    <property type="protein sequence ID" value="AKF08169.1"/>
    <property type="molecule type" value="Genomic_DNA"/>
</dbReference>
<protein>
    <recommendedName>
        <fullName evidence="5">Peptidase M10 metallopeptidase domain-containing protein</fullName>
    </recommendedName>
</protein>
<keyword evidence="7" id="KW-1185">Reference proteome</keyword>
<evidence type="ECO:0000259" key="5">
    <source>
        <dbReference type="Pfam" id="PF00413"/>
    </source>
</evidence>
<dbReference type="KEGG" id="samy:DB32_005318"/>
<dbReference type="SUPFAM" id="SSF55486">
    <property type="entry name" value="Metalloproteases ('zincins'), catalytic domain"/>
    <property type="match status" value="1"/>
</dbReference>
<evidence type="ECO:0000256" key="2">
    <source>
        <dbReference type="ARBA" id="ARBA00022723"/>
    </source>
</evidence>
<dbReference type="GO" id="GO:0031012">
    <property type="term" value="C:extracellular matrix"/>
    <property type="evidence" value="ECO:0007669"/>
    <property type="project" value="InterPro"/>
</dbReference>
<reference evidence="6 7" key="1">
    <citation type="submission" date="2015-03" db="EMBL/GenBank/DDBJ databases">
        <title>Genome assembly of Sandaracinus amylolyticus DSM 53668.</title>
        <authorList>
            <person name="Sharma G."/>
            <person name="Subramanian S."/>
        </authorList>
    </citation>
    <scope>NUCLEOTIDE SEQUENCE [LARGE SCALE GENOMIC DNA]</scope>
    <source>
        <strain evidence="6 7">DSM 53668</strain>
    </source>
</reference>
<dbReference type="InterPro" id="IPR024079">
    <property type="entry name" value="MetalloPept_cat_dom_sf"/>
</dbReference>
<evidence type="ECO:0000256" key="1">
    <source>
        <dbReference type="ARBA" id="ARBA00022670"/>
    </source>
</evidence>
<dbReference type="InterPro" id="IPR001818">
    <property type="entry name" value="Pept_M10_metallopeptidase"/>
</dbReference>
<dbReference type="GO" id="GO:0006508">
    <property type="term" value="P:proteolysis"/>
    <property type="evidence" value="ECO:0007669"/>
    <property type="project" value="UniProtKB-KW"/>
</dbReference>
<dbReference type="Pfam" id="PF00413">
    <property type="entry name" value="Peptidase_M10"/>
    <property type="match status" value="1"/>
</dbReference>
<gene>
    <name evidence="6" type="ORF">DB32_005318</name>
</gene>
<evidence type="ECO:0000256" key="4">
    <source>
        <dbReference type="ARBA" id="ARBA00022833"/>
    </source>
</evidence>
<feature type="domain" description="Peptidase M10 metallopeptidase" evidence="5">
    <location>
        <begin position="78"/>
        <end position="195"/>
    </location>
</feature>
<dbReference type="AlphaFoldDB" id="A0A0F6SG68"/>
<keyword evidence="2" id="KW-0479">Metal-binding</keyword>
<keyword evidence="4" id="KW-0862">Zinc</keyword>
<accession>A0A0F6SG68</accession>
<evidence type="ECO:0000313" key="7">
    <source>
        <dbReference type="Proteomes" id="UP000034883"/>
    </source>
</evidence>
<keyword evidence="3" id="KW-0378">Hydrolase</keyword>
<dbReference type="GO" id="GO:0004222">
    <property type="term" value="F:metalloendopeptidase activity"/>
    <property type="evidence" value="ECO:0007669"/>
    <property type="project" value="InterPro"/>
</dbReference>